<feature type="compositionally biased region" description="Gly residues" evidence="6">
    <location>
        <begin position="22"/>
        <end position="34"/>
    </location>
</feature>
<keyword evidence="5" id="KW-0449">Lipoprotein</keyword>
<keyword evidence="1" id="KW-1003">Cell membrane</keyword>
<dbReference type="Proteomes" id="UP000037392">
    <property type="component" value="Unassembled WGS sequence"/>
</dbReference>
<dbReference type="SUPFAM" id="SSF53850">
    <property type="entry name" value="Periplasmic binding protein-like II"/>
    <property type="match status" value="1"/>
</dbReference>
<sequence length="455" mass="49900">MKKLLAPALALTMALSLTACGGGSSETAGGGNSGGTQAAQTAQTEAAGGQTGSGEGNVVTVWTSNELHNQMFEFGEKVYNEKHGDNPVELKIEVYPNAEMANKLLIALQSGVGAPDIADININYFSNFLKGDIQLVPLNDIVEKELSSCVQSRFDLYKKDSSYYGIPTHVGASVVYYNMEILEKAGFTIEDVDAIETWDQYKEMGLQVFEKTGIPMTIYEVSNQRPFWPMIVQRGGDYLNPDGTVAMDSDSNIQVLEWMKDFWDTGAVVAAPGGSTSVEEFWTWMNQGGCASLTMPSWFMSRFTNYMPDLKGKIAIRPMPVFEEGQPRTVGIGGTGTAITTQCKNVELAKEVLYESKLTYEANVNIWECLQFDPVRTDVWTDERLTAPMEYFYNESFFEIMGAYVDGCPSPVNAELSVAAQDLVNNTVMYSVFVDGSQSPAEALKAAAEELRAQQ</sequence>
<dbReference type="PANTHER" id="PTHR43649">
    <property type="entry name" value="ARABINOSE-BINDING PROTEIN-RELATED"/>
    <property type="match status" value="1"/>
</dbReference>
<organism evidence="8 9">
    <name type="scientific">[Clostridium] citroniae WAL-19142</name>
    <dbReference type="NCBI Taxonomy" id="742734"/>
    <lineage>
        <taxon>Bacteria</taxon>
        <taxon>Bacillati</taxon>
        <taxon>Bacillota</taxon>
        <taxon>Clostridia</taxon>
        <taxon>Lachnospirales</taxon>
        <taxon>Lachnospiraceae</taxon>
        <taxon>Enterocloster</taxon>
    </lineage>
</organism>
<dbReference type="Gene3D" id="3.40.190.10">
    <property type="entry name" value="Periplasmic binding protein-like II"/>
    <property type="match status" value="1"/>
</dbReference>
<dbReference type="EMBL" id="ADLK01000022">
    <property type="protein sequence ID" value="KMW18769.1"/>
    <property type="molecule type" value="Genomic_DNA"/>
</dbReference>
<dbReference type="Pfam" id="PF01547">
    <property type="entry name" value="SBP_bac_1"/>
    <property type="match status" value="1"/>
</dbReference>
<evidence type="ECO:0008006" key="10">
    <source>
        <dbReference type="Google" id="ProtNLM"/>
    </source>
</evidence>
<feature type="compositionally biased region" description="Low complexity" evidence="6">
    <location>
        <begin position="35"/>
        <end position="48"/>
    </location>
</feature>
<keyword evidence="2 7" id="KW-0732">Signal</keyword>
<keyword evidence="3" id="KW-0472">Membrane</keyword>
<evidence type="ECO:0000313" key="9">
    <source>
        <dbReference type="Proteomes" id="UP000037392"/>
    </source>
</evidence>
<evidence type="ECO:0000256" key="6">
    <source>
        <dbReference type="SAM" id="MobiDB-lite"/>
    </source>
</evidence>
<dbReference type="PANTHER" id="PTHR43649:SF33">
    <property type="entry name" value="POLYGALACTURONAN_RHAMNOGALACTURONAN-BINDING PROTEIN YTCQ"/>
    <property type="match status" value="1"/>
</dbReference>
<dbReference type="GeneID" id="93163365"/>
<evidence type="ECO:0000256" key="2">
    <source>
        <dbReference type="ARBA" id="ARBA00022729"/>
    </source>
</evidence>
<feature type="chain" id="PRO_5038980077" description="Arabinose-binding protein" evidence="7">
    <location>
        <begin position="20"/>
        <end position="455"/>
    </location>
</feature>
<evidence type="ECO:0000256" key="4">
    <source>
        <dbReference type="ARBA" id="ARBA00023139"/>
    </source>
</evidence>
<feature type="signal peptide" evidence="7">
    <location>
        <begin position="1"/>
        <end position="19"/>
    </location>
</feature>
<gene>
    <name evidence="8" type="ORF">HMPREF9470_02873</name>
</gene>
<proteinExistence type="predicted"/>
<dbReference type="InterPro" id="IPR050490">
    <property type="entry name" value="Bact_solute-bd_prot1"/>
</dbReference>
<dbReference type="PATRIC" id="fig|742734.4.peg.3076"/>
<dbReference type="PROSITE" id="PS51257">
    <property type="entry name" value="PROKAR_LIPOPROTEIN"/>
    <property type="match status" value="1"/>
</dbReference>
<dbReference type="AlphaFoldDB" id="A0A0J9C2V2"/>
<keyword evidence="4" id="KW-0564">Palmitate</keyword>
<evidence type="ECO:0000256" key="7">
    <source>
        <dbReference type="SAM" id="SignalP"/>
    </source>
</evidence>
<accession>A0A0J9C2V2</accession>
<name>A0A0J9C2V2_9FIRM</name>
<feature type="region of interest" description="Disordered" evidence="6">
    <location>
        <begin position="22"/>
        <end position="55"/>
    </location>
</feature>
<evidence type="ECO:0000256" key="1">
    <source>
        <dbReference type="ARBA" id="ARBA00022475"/>
    </source>
</evidence>
<reference evidence="8 9" key="1">
    <citation type="submission" date="2011-04" db="EMBL/GenBank/DDBJ databases">
        <title>The Genome Sequence of Clostridium citroniae WAL-19142.</title>
        <authorList>
            <consortium name="The Broad Institute Genome Sequencing Platform"/>
            <person name="Earl A."/>
            <person name="Ward D."/>
            <person name="Feldgarden M."/>
            <person name="Gevers D."/>
            <person name="Warren Y.A."/>
            <person name="Tyrrell K.L."/>
            <person name="Citron D.M."/>
            <person name="Goldstein E.J."/>
            <person name="Daigneault M."/>
            <person name="Allen-Vercoe E."/>
            <person name="Young S.K."/>
            <person name="Zeng Q."/>
            <person name="Gargeya S."/>
            <person name="Fitzgerald M."/>
            <person name="Haas B."/>
            <person name="Abouelleil A."/>
            <person name="Alvarado L."/>
            <person name="Arachchi H.M."/>
            <person name="Berlin A."/>
            <person name="Brown A."/>
            <person name="Chapman S.B."/>
            <person name="Chen Z."/>
            <person name="Dunbar C."/>
            <person name="Freedman E."/>
            <person name="Gearin G."/>
            <person name="Gellesch M."/>
            <person name="Goldberg J."/>
            <person name="Griggs A."/>
            <person name="Gujja S."/>
            <person name="Heilman E.R."/>
            <person name="Heiman D."/>
            <person name="Howarth C."/>
            <person name="Larson L."/>
            <person name="Lui A."/>
            <person name="MacDonald P.J."/>
            <person name="Mehta T."/>
            <person name="Montmayeur A."/>
            <person name="Murphy C."/>
            <person name="Neiman D."/>
            <person name="Pearson M."/>
            <person name="Priest M."/>
            <person name="Roberts A."/>
            <person name="Saif S."/>
            <person name="Shea T."/>
            <person name="Shenoy N."/>
            <person name="Sisk P."/>
            <person name="Stolte C."/>
            <person name="Sykes S."/>
            <person name="White J."/>
            <person name="Yandava C."/>
            <person name="Wortman J."/>
            <person name="Nusbaum C."/>
            <person name="Birren B."/>
        </authorList>
    </citation>
    <scope>NUCLEOTIDE SEQUENCE [LARGE SCALE GENOMIC DNA]</scope>
    <source>
        <strain evidence="8 9">WAL-19142</strain>
    </source>
</reference>
<evidence type="ECO:0000256" key="3">
    <source>
        <dbReference type="ARBA" id="ARBA00023136"/>
    </source>
</evidence>
<dbReference type="RefSeq" id="WP_007865209.1">
    <property type="nucleotide sequence ID" value="NZ_KQ235878.1"/>
</dbReference>
<evidence type="ECO:0000313" key="8">
    <source>
        <dbReference type="EMBL" id="KMW18769.1"/>
    </source>
</evidence>
<dbReference type="InterPro" id="IPR006059">
    <property type="entry name" value="SBP"/>
</dbReference>
<protein>
    <recommendedName>
        <fullName evidence="10">Arabinose-binding protein</fullName>
    </recommendedName>
</protein>
<evidence type="ECO:0000256" key="5">
    <source>
        <dbReference type="ARBA" id="ARBA00023288"/>
    </source>
</evidence>
<comment type="caution">
    <text evidence="8">The sequence shown here is derived from an EMBL/GenBank/DDBJ whole genome shotgun (WGS) entry which is preliminary data.</text>
</comment>